<dbReference type="GO" id="GO:0046872">
    <property type="term" value="F:metal ion binding"/>
    <property type="evidence" value="ECO:0007669"/>
    <property type="project" value="UniProtKB-KW"/>
</dbReference>
<evidence type="ECO:0000256" key="3">
    <source>
        <dbReference type="ARBA" id="ARBA00008169"/>
    </source>
</evidence>
<evidence type="ECO:0000256" key="6">
    <source>
        <dbReference type="ARBA" id="ARBA00022723"/>
    </source>
</evidence>
<organism evidence="11">
    <name type="scientific">Zea mays</name>
    <name type="common">Maize</name>
    <dbReference type="NCBI Taxonomy" id="4577"/>
    <lineage>
        <taxon>Eukaryota</taxon>
        <taxon>Viridiplantae</taxon>
        <taxon>Streptophyta</taxon>
        <taxon>Embryophyta</taxon>
        <taxon>Tracheophyta</taxon>
        <taxon>Spermatophyta</taxon>
        <taxon>Magnoliopsida</taxon>
        <taxon>Liliopsida</taxon>
        <taxon>Poales</taxon>
        <taxon>Poaceae</taxon>
        <taxon>PACMAD clade</taxon>
        <taxon>Panicoideae</taxon>
        <taxon>Andropogonodae</taxon>
        <taxon>Andropogoneae</taxon>
        <taxon>Tripsacinae</taxon>
        <taxon>Zea</taxon>
    </lineage>
</organism>
<gene>
    <name evidence="11" type="ORF">ZEAMMB73_Zm00001d001856</name>
</gene>
<evidence type="ECO:0000256" key="2">
    <source>
        <dbReference type="ARBA" id="ARBA00004496"/>
    </source>
</evidence>
<comment type="cofactor">
    <cofactor evidence="1">
        <name>[4Fe-4S] cluster</name>
        <dbReference type="ChEBI" id="CHEBI:49883"/>
    </cofactor>
</comment>
<protein>
    <submittedName>
        <fullName evidence="11">Anamorsin-like protein</fullName>
    </submittedName>
</protein>
<evidence type="ECO:0000256" key="4">
    <source>
        <dbReference type="ARBA" id="ARBA00022485"/>
    </source>
</evidence>
<evidence type="ECO:0000256" key="7">
    <source>
        <dbReference type="ARBA" id="ARBA00023004"/>
    </source>
</evidence>
<comment type="subcellular location">
    <subcellularLocation>
        <location evidence="2">Cytoplasm</location>
    </subcellularLocation>
</comment>
<dbReference type="GO" id="GO:0051539">
    <property type="term" value="F:4 iron, 4 sulfur cluster binding"/>
    <property type="evidence" value="ECO:0007669"/>
    <property type="project" value="UniProtKB-KW"/>
</dbReference>
<dbReference type="GO" id="GO:0016226">
    <property type="term" value="P:iron-sulfur cluster assembly"/>
    <property type="evidence" value="ECO:0007669"/>
    <property type="project" value="InterPro"/>
</dbReference>
<evidence type="ECO:0000256" key="8">
    <source>
        <dbReference type="ARBA" id="ARBA00023014"/>
    </source>
</evidence>
<dbReference type="PANTHER" id="PTHR13273">
    <property type="entry name" value="ANAMORSIN"/>
    <property type="match status" value="1"/>
</dbReference>
<keyword evidence="5" id="KW-0963">Cytoplasm</keyword>
<evidence type="ECO:0000256" key="5">
    <source>
        <dbReference type="ARBA" id="ARBA00022490"/>
    </source>
</evidence>
<evidence type="ECO:0000256" key="9">
    <source>
        <dbReference type="ARBA" id="ARBA00023128"/>
    </source>
</evidence>
<evidence type="ECO:0000313" key="11">
    <source>
        <dbReference type="EMBL" id="ONM12195.1"/>
    </source>
</evidence>
<comment type="similarity">
    <text evidence="3">Belongs to the anamorsin family.</text>
</comment>
<evidence type="ECO:0000256" key="1">
    <source>
        <dbReference type="ARBA" id="ARBA00001966"/>
    </source>
</evidence>
<dbReference type="AlphaFoldDB" id="A0A1D6DTM2"/>
<dbReference type="Pfam" id="PF05093">
    <property type="entry name" value="CIAPIN1"/>
    <property type="match status" value="1"/>
</dbReference>
<keyword evidence="9" id="KW-0496">Mitochondrion</keyword>
<name>A0A1D6DTM2_MAIZE</name>
<keyword evidence="7" id="KW-0408">Iron</keyword>
<evidence type="ECO:0000259" key="10">
    <source>
        <dbReference type="Pfam" id="PF05093"/>
    </source>
</evidence>
<dbReference type="ExpressionAtlas" id="A0A1D6DTM2">
    <property type="expression patterns" value="baseline and differential"/>
</dbReference>
<dbReference type="PANTHER" id="PTHR13273:SF14">
    <property type="entry name" value="ANAMORSIN"/>
    <property type="match status" value="1"/>
</dbReference>
<dbReference type="InterPro" id="IPR046408">
    <property type="entry name" value="CIAPIN1"/>
</dbReference>
<dbReference type="EMBL" id="CM007648">
    <property type="protein sequence ID" value="ONM12195.1"/>
    <property type="molecule type" value="Genomic_DNA"/>
</dbReference>
<reference evidence="11" key="1">
    <citation type="submission" date="2015-12" db="EMBL/GenBank/DDBJ databases">
        <title>Update maize B73 reference genome by single molecule sequencing technologies.</title>
        <authorList>
            <consortium name="Maize Genome Sequencing Project"/>
            <person name="Ware D."/>
        </authorList>
    </citation>
    <scope>NUCLEOTIDE SEQUENCE [LARGE SCALE GENOMIC DNA]</scope>
    <source>
        <tissue evidence="11">Seedling</tissue>
    </source>
</reference>
<keyword evidence="6" id="KW-0479">Metal-binding</keyword>
<feature type="domain" description="Anamorsin C-terminal" evidence="10">
    <location>
        <begin position="38"/>
        <end position="77"/>
    </location>
</feature>
<dbReference type="InterPro" id="IPR007785">
    <property type="entry name" value="Anamorsin"/>
</dbReference>
<accession>A0A1D6DTM2</accession>
<sequence>MFSPVGDCEVGAAKKACKNCTCGRAEAEEKVGKLELTAEQINNPQSACGSCGLGDAFRCGTCPYRGLPPFKPGEKVKQFYSFPCLATSLLLTYDGDASEHRQNKETGVTYVVSRVNCIPNSFC</sequence>
<keyword evidence="8" id="KW-0411">Iron-sulfur</keyword>
<proteinExistence type="inferred from homology"/>
<dbReference type="GO" id="GO:0005737">
    <property type="term" value="C:cytoplasm"/>
    <property type="evidence" value="ECO:0007669"/>
    <property type="project" value="UniProtKB-SubCell"/>
</dbReference>
<keyword evidence="4" id="KW-0004">4Fe-4S</keyword>